<evidence type="ECO:0000256" key="1">
    <source>
        <dbReference type="SAM" id="Phobius"/>
    </source>
</evidence>
<dbReference type="AlphaFoldDB" id="A0A1C4YA83"/>
<gene>
    <name evidence="2" type="ORF">GA0074695_4011</name>
</gene>
<name>A0A1C4YA83_MICVI</name>
<evidence type="ECO:0008006" key="4">
    <source>
        <dbReference type="Google" id="ProtNLM"/>
    </source>
</evidence>
<dbReference type="Proteomes" id="UP000198242">
    <property type="component" value="Chromosome I"/>
</dbReference>
<keyword evidence="1" id="KW-1133">Transmembrane helix</keyword>
<keyword evidence="1" id="KW-0812">Transmembrane</keyword>
<feature type="transmembrane region" description="Helical" evidence="1">
    <location>
        <begin position="20"/>
        <end position="42"/>
    </location>
</feature>
<sequence>MPPLPPHSGGTGGWSTGAKVGIVAAIFGALAICALPVVNFFFMGPDIGDAKAVAEQYFDRIEAGDDARAYQLLCAKAQKATTQDAFVAKLKDSSRPVDHTVLDGGLLHASGYEAWIDVRLVEGTGATREVRLSLEGNGRDPWRVCGDTFI</sequence>
<dbReference type="EMBL" id="LT607411">
    <property type="protein sequence ID" value="SCF17627.1"/>
    <property type="molecule type" value="Genomic_DNA"/>
</dbReference>
<keyword evidence="1" id="KW-0472">Membrane</keyword>
<reference evidence="3" key="1">
    <citation type="submission" date="2016-06" db="EMBL/GenBank/DDBJ databases">
        <authorList>
            <person name="Varghese N."/>
            <person name="Submissions Spin"/>
        </authorList>
    </citation>
    <scope>NUCLEOTIDE SEQUENCE [LARGE SCALE GENOMIC DNA]</scope>
    <source>
        <strain evidence="3">DSM 43909</strain>
    </source>
</reference>
<proteinExistence type="predicted"/>
<evidence type="ECO:0000313" key="2">
    <source>
        <dbReference type="EMBL" id="SCF17627.1"/>
    </source>
</evidence>
<organism evidence="2 3">
    <name type="scientific">Micromonospora viridifaciens</name>
    <dbReference type="NCBI Taxonomy" id="1881"/>
    <lineage>
        <taxon>Bacteria</taxon>
        <taxon>Bacillati</taxon>
        <taxon>Actinomycetota</taxon>
        <taxon>Actinomycetes</taxon>
        <taxon>Micromonosporales</taxon>
        <taxon>Micromonosporaceae</taxon>
        <taxon>Micromonospora</taxon>
    </lineage>
</organism>
<protein>
    <recommendedName>
        <fullName evidence="4">DUF4878 domain-containing protein</fullName>
    </recommendedName>
</protein>
<accession>A0A1C4YA83</accession>
<keyword evidence="3" id="KW-1185">Reference proteome</keyword>
<evidence type="ECO:0000313" key="3">
    <source>
        <dbReference type="Proteomes" id="UP000198242"/>
    </source>
</evidence>